<reference evidence="3" key="1">
    <citation type="submission" date="2017-06" db="EMBL/GenBank/DDBJ databases">
        <authorList>
            <person name="Rodrigo-Torres L."/>
            <person name="Arahal R.D."/>
            <person name="Lucena T."/>
        </authorList>
    </citation>
    <scope>NUCLEOTIDE SEQUENCE [LARGE SCALE GENOMIC DNA]</scope>
    <source>
        <strain evidence="3">CECT 9190</strain>
    </source>
</reference>
<evidence type="ECO:0000313" key="3">
    <source>
        <dbReference type="Proteomes" id="UP000195963"/>
    </source>
</evidence>
<accession>A0A1Y6MBK5</accession>
<dbReference type="Gene3D" id="3.40.50.300">
    <property type="entry name" value="P-loop containing nucleotide triphosphate hydrolases"/>
    <property type="match status" value="1"/>
</dbReference>
<keyword evidence="3" id="KW-1185">Reference proteome</keyword>
<evidence type="ECO:0000259" key="1">
    <source>
        <dbReference type="Pfam" id="PF05707"/>
    </source>
</evidence>
<dbReference type="RefSeq" id="WP_087844473.1">
    <property type="nucleotide sequence ID" value="NZ_FYAK01000002.1"/>
</dbReference>
<evidence type="ECO:0000313" key="2">
    <source>
        <dbReference type="EMBL" id="SMY33882.1"/>
    </source>
</evidence>
<dbReference type="Proteomes" id="UP000195963">
    <property type="component" value="Unassembled WGS sequence"/>
</dbReference>
<name>A0A1Y6MBK5_9GAMM</name>
<dbReference type="InterPro" id="IPR027417">
    <property type="entry name" value="P-loop_NTPase"/>
</dbReference>
<organism evidence="2 3">
    <name type="scientific">Photobacterium malacitanum</name>
    <dbReference type="NCBI Taxonomy" id="2204294"/>
    <lineage>
        <taxon>Bacteria</taxon>
        <taxon>Pseudomonadati</taxon>
        <taxon>Pseudomonadota</taxon>
        <taxon>Gammaproteobacteria</taxon>
        <taxon>Vibrionales</taxon>
        <taxon>Vibrionaceae</taxon>
        <taxon>Photobacterium</taxon>
    </lineage>
</organism>
<sequence length="351" mass="40429">MAVYVITGKLGGGKSIMSVSKVRDYLNQDRIVATNIDLNLHWLVRHQAKKCRVMRVPDKPTVFDLNAIGLGNPLIARGIKDESRNGLLLLDECGTWFNSRDWNDKGRKDLIDWIIHARKRGWDIGFIVQDLSVLDKQARVMFAEHVVYCRRTDRMTIPFIGSLYRMITGTQLKLPKMHVGVVKYGTERHSMTVDKWTCFGSGLYNAYNTSQIFTSNYDHGVYSYLPPYYTHYRYRVTYDFRNIMRITKIYFKRFKKITCFAGGCLLSLLWLEFNAPPEAEVLKVSPTEYANYKIMGYYKMPNQPYTYSLQNSDGTSISSIQLKDIGFDVTAINACTLKLSNGQSESLIKCR</sequence>
<feature type="domain" description="Zona occludens toxin N-terminal" evidence="1">
    <location>
        <begin position="2"/>
        <end position="187"/>
    </location>
</feature>
<dbReference type="Pfam" id="PF05707">
    <property type="entry name" value="Zot"/>
    <property type="match status" value="1"/>
</dbReference>
<dbReference type="EMBL" id="FYAK01000002">
    <property type="protein sequence ID" value="SMY33882.1"/>
    <property type="molecule type" value="Genomic_DNA"/>
</dbReference>
<dbReference type="AlphaFoldDB" id="A0A1Y6MBK5"/>
<dbReference type="InterPro" id="IPR008900">
    <property type="entry name" value="Zot_N"/>
</dbReference>
<protein>
    <submittedName>
        <fullName evidence="2">Zonular occludens toxin (Zot)</fullName>
    </submittedName>
</protein>
<proteinExistence type="predicted"/>
<gene>
    <name evidence="2" type="ORF">PMAL9190_01341</name>
</gene>